<evidence type="ECO:0000313" key="2">
    <source>
        <dbReference type="EMBL" id="KAK5173119.1"/>
    </source>
</evidence>
<dbReference type="PANTHER" id="PTHR42069">
    <property type="entry name" value="HYPHAL ANASTAMOSIS-8 PROTEIN"/>
    <property type="match status" value="1"/>
</dbReference>
<feature type="transmembrane region" description="Helical" evidence="1">
    <location>
        <begin position="222"/>
        <end position="242"/>
    </location>
</feature>
<dbReference type="GeneID" id="89924588"/>
<proteinExistence type="predicted"/>
<evidence type="ECO:0000313" key="3">
    <source>
        <dbReference type="Proteomes" id="UP001337655"/>
    </source>
</evidence>
<evidence type="ECO:0000256" key="1">
    <source>
        <dbReference type="SAM" id="Phobius"/>
    </source>
</evidence>
<dbReference type="RefSeq" id="XP_064661837.1">
    <property type="nucleotide sequence ID" value="XM_064800498.1"/>
</dbReference>
<keyword evidence="1" id="KW-0812">Transmembrane</keyword>
<dbReference type="PANTHER" id="PTHR42069:SF1">
    <property type="entry name" value="MARVEL DOMAIN-CONTAINING PROTEIN"/>
    <property type="match status" value="1"/>
</dbReference>
<dbReference type="Proteomes" id="UP001337655">
    <property type="component" value="Unassembled WGS sequence"/>
</dbReference>
<dbReference type="EMBL" id="JAVRRT010000004">
    <property type="protein sequence ID" value="KAK5173119.1"/>
    <property type="molecule type" value="Genomic_DNA"/>
</dbReference>
<sequence>MAYIYNNPPPHYGPTTDIHLKPIPYAQTSTLSLGSNTSYYKPIVPSPSHSDLDLQDAKLKHRIRLLRIVSRALATVLSAATVAPLAITLVKFFQTKDTYMTVDGESRTAWASGTIAWYTYMYFGISLVSFLLNAGIMISYIRGVKQANATAKYAGYWSALILGAHVVVWAISVAVYRYGKEPVEGKFVDLWGWTCSEAANEIQEQVTDIDFQQYCSIQTTSFFTGIANTVAGLLSAVIYLFAIMRMRSKKRAQQYGMSADPAREPLRQY</sequence>
<gene>
    <name evidence="2" type="ORF">LTR77_003241</name>
</gene>
<organism evidence="2 3">
    <name type="scientific">Saxophila tyrrhenica</name>
    <dbReference type="NCBI Taxonomy" id="1690608"/>
    <lineage>
        <taxon>Eukaryota</taxon>
        <taxon>Fungi</taxon>
        <taxon>Dikarya</taxon>
        <taxon>Ascomycota</taxon>
        <taxon>Pezizomycotina</taxon>
        <taxon>Dothideomycetes</taxon>
        <taxon>Dothideomycetidae</taxon>
        <taxon>Mycosphaerellales</taxon>
        <taxon>Extremaceae</taxon>
        <taxon>Saxophila</taxon>
    </lineage>
</organism>
<keyword evidence="3" id="KW-1185">Reference proteome</keyword>
<keyword evidence="1" id="KW-1133">Transmembrane helix</keyword>
<name>A0AAV9PJN1_9PEZI</name>
<comment type="caution">
    <text evidence="2">The sequence shown here is derived from an EMBL/GenBank/DDBJ whole genome shotgun (WGS) entry which is preliminary data.</text>
</comment>
<accession>A0AAV9PJN1</accession>
<protein>
    <recommendedName>
        <fullName evidence="4">MARVEL domain-containing protein</fullName>
    </recommendedName>
</protein>
<dbReference type="AlphaFoldDB" id="A0AAV9PJN1"/>
<reference evidence="2 3" key="1">
    <citation type="submission" date="2023-08" db="EMBL/GenBank/DDBJ databases">
        <title>Black Yeasts Isolated from many extreme environments.</title>
        <authorList>
            <person name="Coleine C."/>
            <person name="Stajich J.E."/>
            <person name="Selbmann L."/>
        </authorList>
    </citation>
    <scope>NUCLEOTIDE SEQUENCE [LARGE SCALE GENOMIC DNA]</scope>
    <source>
        <strain evidence="2 3">CCFEE 5935</strain>
    </source>
</reference>
<evidence type="ECO:0008006" key="4">
    <source>
        <dbReference type="Google" id="ProtNLM"/>
    </source>
</evidence>
<feature type="transmembrane region" description="Helical" evidence="1">
    <location>
        <begin position="153"/>
        <end position="176"/>
    </location>
</feature>
<feature type="transmembrane region" description="Helical" evidence="1">
    <location>
        <begin position="68"/>
        <end position="90"/>
    </location>
</feature>
<feature type="transmembrane region" description="Helical" evidence="1">
    <location>
        <begin position="120"/>
        <end position="141"/>
    </location>
</feature>
<keyword evidence="1" id="KW-0472">Membrane</keyword>